<evidence type="ECO:0000313" key="15">
    <source>
        <dbReference type="Proteomes" id="UP001595953"/>
    </source>
</evidence>
<dbReference type="PANTHER" id="PTHR42724">
    <property type="entry name" value="TETRAACYLDISACCHARIDE 4'-KINASE"/>
    <property type="match status" value="1"/>
</dbReference>
<evidence type="ECO:0000256" key="6">
    <source>
        <dbReference type="ARBA" id="ARBA00022556"/>
    </source>
</evidence>
<evidence type="ECO:0000256" key="13">
    <source>
        <dbReference type="HAMAP-Rule" id="MF_00409"/>
    </source>
</evidence>
<protein>
    <recommendedName>
        <fullName evidence="4 13">Tetraacyldisaccharide 4'-kinase</fullName>
        <ecNumber evidence="3 13">2.7.1.130</ecNumber>
    </recommendedName>
    <alternativeName>
        <fullName evidence="12 13">Lipid A 4'-kinase</fullName>
    </alternativeName>
</protein>
<evidence type="ECO:0000256" key="11">
    <source>
        <dbReference type="ARBA" id="ARBA00023098"/>
    </source>
</evidence>
<keyword evidence="9 13" id="KW-0418">Kinase</keyword>
<proteinExistence type="inferred from homology"/>
<evidence type="ECO:0000256" key="9">
    <source>
        <dbReference type="ARBA" id="ARBA00022777"/>
    </source>
</evidence>
<dbReference type="SUPFAM" id="SSF52540">
    <property type="entry name" value="P-loop containing nucleoside triphosphate hydrolases"/>
    <property type="match status" value="1"/>
</dbReference>
<evidence type="ECO:0000313" key="14">
    <source>
        <dbReference type="EMBL" id="MFC4723462.1"/>
    </source>
</evidence>
<organism evidence="14 15">
    <name type="scientific">Geojedonia litorea</name>
    <dbReference type="NCBI Taxonomy" id="1268269"/>
    <lineage>
        <taxon>Bacteria</taxon>
        <taxon>Pseudomonadati</taxon>
        <taxon>Bacteroidota</taxon>
        <taxon>Flavobacteriia</taxon>
        <taxon>Flavobacteriales</taxon>
        <taxon>Flavobacteriaceae</taxon>
        <taxon>Geojedonia</taxon>
    </lineage>
</organism>
<keyword evidence="8 13" id="KW-0547">Nucleotide-binding</keyword>
<dbReference type="Proteomes" id="UP001595953">
    <property type="component" value="Unassembled WGS sequence"/>
</dbReference>
<comment type="catalytic activity">
    <reaction evidence="13">
        <text>a lipid A disaccharide + ATP = a lipid IVA + ADP + H(+)</text>
        <dbReference type="Rhea" id="RHEA:67840"/>
        <dbReference type="ChEBI" id="CHEBI:15378"/>
        <dbReference type="ChEBI" id="CHEBI:30616"/>
        <dbReference type="ChEBI" id="CHEBI:176343"/>
        <dbReference type="ChEBI" id="CHEBI:176425"/>
        <dbReference type="ChEBI" id="CHEBI:456216"/>
        <dbReference type="EC" id="2.7.1.130"/>
    </reaction>
</comment>
<keyword evidence="15" id="KW-1185">Reference proteome</keyword>
<keyword evidence="11 13" id="KW-0443">Lipid metabolism</keyword>
<evidence type="ECO:0000256" key="12">
    <source>
        <dbReference type="ARBA" id="ARBA00029757"/>
    </source>
</evidence>
<dbReference type="GO" id="GO:0009029">
    <property type="term" value="F:lipid-A 4'-kinase activity"/>
    <property type="evidence" value="ECO:0007669"/>
    <property type="project" value="UniProtKB-EC"/>
</dbReference>
<dbReference type="PANTHER" id="PTHR42724:SF1">
    <property type="entry name" value="TETRAACYLDISACCHARIDE 4'-KINASE, MITOCHONDRIAL-RELATED"/>
    <property type="match status" value="1"/>
</dbReference>
<feature type="binding site" evidence="13">
    <location>
        <begin position="47"/>
        <end position="54"/>
    </location>
    <ligand>
        <name>ATP</name>
        <dbReference type="ChEBI" id="CHEBI:30616"/>
    </ligand>
</feature>
<evidence type="ECO:0000256" key="5">
    <source>
        <dbReference type="ARBA" id="ARBA00022516"/>
    </source>
</evidence>
<sequence>MKLLRKILIPFVPLYYSATWVRNMLYDLGIKSSKSYAIPVICVGNLSVGGTGKTPMIEYLIRLLHNDYKLATLSRGYKRKSKGFVLASTSTKASEIGDEPYQFFRKFKNIQVSVDTDRCHGIEKLLEQQSSPNIILLDDAFQHRKVNAGLNILLTPFDDLFVNDMVLPTGNLREPKSGAERADIIVVTKCPTDITSSQKQEIKGSLKLLKHQNVFFSSVIYSSLLVNNVDEYLLTDLKGKHFTLVTGIANPKPLTMFLKSKQLDFEHLQFNDHHEFSEKDIQLLKTKKLVVTTEKDFVRLESNFEQANNLYYLPIEVEIDYAKEFNKCITDFISGF</sequence>
<evidence type="ECO:0000256" key="8">
    <source>
        <dbReference type="ARBA" id="ARBA00022741"/>
    </source>
</evidence>
<comment type="similarity">
    <text evidence="13">Belongs to the LpxK family.</text>
</comment>
<dbReference type="EC" id="2.7.1.130" evidence="3 13"/>
<name>A0ABV9N5F4_9FLAO</name>
<keyword evidence="7 13" id="KW-0808">Transferase</keyword>
<dbReference type="EMBL" id="JBHSGP010000014">
    <property type="protein sequence ID" value="MFC4723462.1"/>
    <property type="molecule type" value="Genomic_DNA"/>
</dbReference>
<keyword evidence="10 13" id="KW-0067">ATP-binding</keyword>
<dbReference type="HAMAP" id="MF_00409">
    <property type="entry name" value="LpxK"/>
    <property type="match status" value="1"/>
</dbReference>
<dbReference type="Pfam" id="PF02606">
    <property type="entry name" value="LpxK"/>
    <property type="match status" value="1"/>
</dbReference>
<comment type="pathway">
    <text evidence="2 13">Glycolipid biosynthesis; lipid IV(A) biosynthesis; lipid IV(A) from (3R)-3-hydroxytetradecanoyl-[acyl-carrier-protein] and UDP-N-acetyl-alpha-D-glucosamine: step 6/6.</text>
</comment>
<keyword evidence="6 13" id="KW-0441">Lipid A biosynthesis</keyword>
<evidence type="ECO:0000256" key="2">
    <source>
        <dbReference type="ARBA" id="ARBA00004870"/>
    </source>
</evidence>
<reference evidence="15" key="1">
    <citation type="journal article" date="2019" name="Int. J. Syst. Evol. Microbiol.">
        <title>The Global Catalogue of Microorganisms (GCM) 10K type strain sequencing project: providing services to taxonomists for standard genome sequencing and annotation.</title>
        <authorList>
            <consortium name="The Broad Institute Genomics Platform"/>
            <consortium name="The Broad Institute Genome Sequencing Center for Infectious Disease"/>
            <person name="Wu L."/>
            <person name="Ma J."/>
        </authorList>
    </citation>
    <scope>NUCLEOTIDE SEQUENCE [LARGE SCALE GENOMIC DNA]</scope>
    <source>
        <strain evidence="15">CCUG 63682</strain>
    </source>
</reference>
<comment type="function">
    <text evidence="1 13">Transfers the gamma-phosphate of ATP to the 4'-position of a tetraacyldisaccharide 1-phosphate intermediate (termed DS-1-P) to form tetraacyldisaccharide 1,4'-bis-phosphate (lipid IVA).</text>
</comment>
<gene>
    <name evidence="13 14" type="primary">lpxK</name>
    <name evidence="14" type="ORF">ACFO5O_14090</name>
</gene>
<dbReference type="InterPro" id="IPR027417">
    <property type="entry name" value="P-loop_NTPase"/>
</dbReference>
<dbReference type="NCBIfam" id="TIGR00682">
    <property type="entry name" value="lpxK"/>
    <property type="match status" value="1"/>
</dbReference>
<comment type="caution">
    <text evidence="14">The sequence shown here is derived from an EMBL/GenBank/DDBJ whole genome shotgun (WGS) entry which is preliminary data.</text>
</comment>
<evidence type="ECO:0000256" key="7">
    <source>
        <dbReference type="ARBA" id="ARBA00022679"/>
    </source>
</evidence>
<dbReference type="InterPro" id="IPR003758">
    <property type="entry name" value="LpxK"/>
</dbReference>
<evidence type="ECO:0000256" key="1">
    <source>
        <dbReference type="ARBA" id="ARBA00002274"/>
    </source>
</evidence>
<evidence type="ECO:0000256" key="3">
    <source>
        <dbReference type="ARBA" id="ARBA00012071"/>
    </source>
</evidence>
<dbReference type="RefSeq" id="WP_387964860.1">
    <property type="nucleotide sequence ID" value="NZ_JBHSGP010000014.1"/>
</dbReference>
<evidence type="ECO:0000256" key="10">
    <source>
        <dbReference type="ARBA" id="ARBA00022840"/>
    </source>
</evidence>
<keyword evidence="5 13" id="KW-0444">Lipid biosynthesis</keyword>
<evidence type="ECO:0000256" key="4">
    <source>
        <dbReference type="ARBA" id="ARBA00016436"/>
    </source>
</evidence>
<accession>A0ABV9N5F4</accession>